<gene>
    <name evidence="1" type="ORF">ERUC_LOCUS8596</name>
</gene>
<keyword evidence="2" id="KW-1185">Reference proteome</keyword>
<evidence type="ECO:0000313" key="2">
    <source>
        <dbReference type="Proteomes" id="UP001642260"/>
    </source>
</evidence>
<comment type="caution">
    <text evidence="1">The sequence shown here is derived from an EMBL/GenBank/DDBJ whole genome shotgun (WGS) entry which is preliminary data.</text>
</comment>
<proteinExistence type="predicted"/>
<reference evidence="1 2" key="1">
    <citation type="submission" date="2022-03" db="EMBL/GenBank/DDBJ databases">
        <authorList>
            <person name="Macdonald S."/>
            <person name="Ahmed S."/>
            <person name="Newling K."/>
        </authorList>
    </citation>
    <scope>NUCLEOTIDE SEQUENCE [LARGE SCALE GENOMIC DNA]</scope>
</reference>
<accession>A0ABC8JGC1</accession>
<dbReference type="AlphaFoldDB" id="A0ABC8JGC1"/>
<protein>
    <submittedName>
        <fullName evidence="1">Uncharacterized protein</fullName>
    </submittedName>
</protein>
<organism evidence="1 2">
    <name type="scientific">Eruca vesicaria subsp. sativa</name>
    <name type="common">Garden rocket</name>
    <name type="synonym">Eruca sativa</name>
    <dbReference type="NCBI Taxonomy" id="29727"/>
    <lineage>
        <taxon>Eukaryota</taxon>
        <taxon>Viridiplantae</taxon>
        <taxon>Streptophyta</taxon>
        <taxon>Embryophyta</taxon>
        <taxon>Tracheophyta</taxon>
        <taxon>Spermatophyta</taxon>
        <taxon>Magnoliopsida</taxon>
        <taxon>eudicotyledons</taxon>
        <taxon>Gunneridae</taxon>
        <taxon>Pentapetalae</taxon>
        <taxon>rosids</taxon>
        <taxon>malvids</taxon>
        <taxon>Brassicales</taxon>
        <taxon>Brassicaceae</taxon>
        <taxon>Brassiceae</taxon>
        <taxon>Eruca</taxon>
    </lineage>
</organism>
<dbReference type="EMBL" id="CAKOAT010089711">
    <property type="protein sequence ID" value="CAH8319942.1"/>
    <property type="molecule type" value="Genomic_DNA"/>
</dbReference>
<evidence type="ECO:0000313" key="1">
    <source>
        <dbReference type="EMBL" id="CAH8319942.1"/>
    </source>
</evidence>
<sequence>MDVNFDEGVELEVNLRYERLVGYCRRDVPPRWQRWKLRNSRSRNLSKVIKLRVTKELWKLKVKLLRFRKVERSFETNVREYLRKDKGHIRKQDPFDKAGLTEVIRRVILGDMEKDHLAMVYSLVTRLELEVYGI</sequence>
<dbReference type="Proteomes" id="UP001642260">
    <property type="component" value="Unassembled WGS sequence"/>
</dbReference>
<name>A0ABC8JGC1_ERUVS</name>